<dbReference type="SUPFAM" id="SSF52540">
    <property type="entry name" value="P-loop containing nucleoside triphosphate hydrolases"/>
    <property type="match status" value="1"/>
</dbReference>
<feature type="domain" description="Helicase ATP-binding" evidence="5">
    <location>
        <begin position="33"/>
        <end position="188"/>
    </location>
</feature>
<feature type="non-terminal residue" evidence="6">
    <location>
        <position position="188"/>
    </location>
</feature>
<keyword evidence="4" id="KW-0067">ATP-binding</keyword>
<sequence length="188" mass="20908">MRVSELDVPEEIKELLDSRGFDELYPPQAEAIEAGVLDGKSLVMASPTASGKTLVAELCAFKHIIERGGKVLYLVPLRALASEKYEDFQAYSKLTKRDGRKIRVGVSTGDLDSRTSWLGDYDIVVTTNEKCDSLLRHRSPWMEDVSLVIVDEVHLIGNDRGPTLEVAIARLRQLMPDLQILALSATIR</sequence>
<dbReference type="GO" id="GO:0003676">
    <property type="term" value="F:nucleic acid binding"/>
    <property type="evidence" value="ECO:0007669"/>
    <property type="project" value="InterPro"/>
</dbReference>
<keyword evidence="1" id="KW-0547">Nucleotide-binding</keyword>
<evidence type="ECO:0000259" key="5">
    <source>
        <dbReference type="PROSITE" id="PS51192"/>
    </source>
</evidence>
<evidence type="ECO:0000256" key="4">
    <source>
        <dbReference type="ARBA" id="ARBA00022840"/>
    </source>
</evidence>
<reference evidence="6" key="1">
    <citation type="journal article" date="2014" name="Front. Microbiol.">
        <title>High frequency of phylogenetically diverse reductive dehalogenase-homologous genes in deep subseafloor sedimentary metagenomes.</title>
        <authorList>
            <person name="Kawai M."/>
            <person name="Futagami T."/>
            <person name="Toyoda A."/>
            <person name="Takaki Y."/>
            <person name="Nishi S."/>
            <person name="Hori S."/>
            <person name="Arai W."/>
            <person name="Tsubouchi T."/>
            <person name="Morono Y."/>
            <person name="Uchiyama I."/>
            <person name="Ito T."/>
            <person name="Fujiyama A."/>
            <person name="Inagaki F."/>
            <person name="Takami H."/>
        </authorList>
    </citation>
    <scope>NUCLEOTIDE SEQUENCE</scope>
    <source>
        <strain evidence="6">Expedition CK06-06</strain>
    </source>
</reference>
<comment type="caution">
    <text evidence="6">The sequence shown here is derived from an EMBL/GenBank/DDBJ whole genome shotgun (WGS) entry which is preliminary data.</text>
</comment>
<keyword evidence="3" id="KW-0347">Helicase</keyword>
<gene>
    <name evidence="6" type="ORF">S01H1_70931</name>
</gene>
<dbReference type="InterPro" id="IPR027417">
    <property type="entry name" value="P-loop_NTPase"/>
</dbReference>
<dbReference type="EMBL" id="BARS01047199">
    <property type="protein sequence ID" value="GAG37444.1"/>
    <property type="molecule type" value="Genomic_DNA"/>
</dbReference>
<evidence type="ECO:0000256" key="3">
    <source>
        <dbReference type="ARBA" id="ARBA00022806"/>
    </source>
</evidence>
<dbReference type="AlphaFoldDB" id="X0X2M9"/>
<dbReference type="InterPro" id="IPR050474">
    <property type="entry name" value="Hel308_SKI2-like"/>
</dbReference>
<accession>X0X2M9</accession>
<dbReference type="InterPro" id="IPR014001">
    <property type="entry name" value="Helicase_ATP-bd"/>
</dbReference>
<dbReference type="PANTHER" id="PTHR47961">
    <property type="entry name" value="DNA POLYMERASE THETA, PUTATIVE (AFU_ORTHOLOGUE AFUA_1G05260)-RELATED"/>
    <property type="match status" value="1"/>
</dbReference>
<evidence type="ECO:0000256" key="1">
    <source>
        <dbReference type="ARBA" id="ARBA00022741"/>
    </source>
</evidence>
<dbReference type="GO" id="GO:0016787">
    <property type="term" value="F:hydrolase activity"/>
    <property type="evidence" value="ECO:0007669"/>
    <property type="project" value="UniProtKB-KW"/>
</dbReference>
<dbReference type="Gene3D" id="3.40.50.300">
    <property type="entry name" value="P-loop containing nucleotide triphosphate hydrolases"/>
    <property type="match status" value="1"/>
</dbReference>
<dbReference type="PANTHER" id="PTHR47961:SF10">
    <property type="entry name" value="ATP-DEPENDENT DNA HELICASE HEL308"/>
    <property type="match status" value="1"/>
</dbReference>
<proteinExistence type="predicted"/>
<evidence type="ECO:0000256" key="2">
    <source>
        <dbReference type="ARBA" id="ARBA00022801"/>
    </source>
</evidence>
<dbReference type="PROSITE" id="PS51192">
    <property type="entry name" value="HELICASE_ATP_BIND_1"/>
    <property type="match status" value="1"/>
</dbReference>
<dbReference type="GO" id="GO:0004386">
    <property type="term" value="F:helicase activity"/>
    <property type="evidence" value="ECO:0007669"/>
    <property type="project" value="UniProtKB-KW"/>
</dbReference>
<dbReference type="GO" id="GO:0005524">
    <property type="term" value="F:ATP binding"/>
    <property type="evidence" value="ECO:0007669"/>
    <property type="project" value="UniProtKB-KW"/>
</dbReference>
<evidence type="ECO:0000313" key="6">
    <source>
        <dbReference type="EMBL" id="GAG37444.1"/>
    </source>
</evidence>
<name>X0X2M9_9ZZZZ</name>
<protein>
    <recommendedName>
        <fullName evidence="5">Helicase ATP-binding domain-containing protein</fullName>
    </recommendedName>
</protein>
<dbReference type="Pfam" id="PF00270">
    <property type="entry name" value="DEAD"/>
    <property type="match status" value="1"/>
</dbReference>
<dbReference type="SMART" id="SM00487">
    <property type="entry name" value="DEXDc"/>
    <property type="match status" value="1"/>
</dbReference>
<keyword evidence="2" id="KW-0378">Hydrolase</keyword>
<organism evidence="6">
    <name type="scientific">marine sediment metagenome</name>
    <dbReference type="NCBI Taxonomy" id="412755"/>
    <lineage>
        <taxon>unclassified sequences</taxon>
        <taxon>metagenomes</taxon>
        <taxon>ecological metagenomes</taxon>
    </lineage>
</organism>
<dbReference type="InterPro" id="IPR011545">
    <property type="entry name" value="DEAD/DEAH_box_helicase_dom"/>
</dbReference>